<comment type="subcellular location">
    <subcellularLocation>
        <location evidence="1">Membrane</location>
        <topology evidence="1">Multi-pass membrane protein</topology>
    </subcellularLocation>
</comment>
<sequence>MSLEFGKDAEAGLEAPMESRGLYGSSNSSTSTLPAALNEVNAEEQKEEVIAPESPPAALDWDGPEDPDNPRNWPFADRVFHTIPPALFSFVVTFASPVYTAAVQQVQDEFSVSFETAIVPLTTHTIGFALGPMLAAPLSEMFGRKYVYLISFALFLLFTMALIAGCLGAPALAVGAGTISDIWDTHKDGGLAGMFFVMSPFLGSSLGPVFGGLVSYHRTWRWTMWLILLIGGPIYLWFIPFMKESYKPVILKKRAIKRGLPLPPRPKGVEAIKKVLLITLFRPVHMLLTEPIVIALSLYTAFTFGVLFLFFAAIPYSFGRQYHFDRRESDLVFISSAVGVLLGALTFGIIDRTIYKRRYDHAIANGRKVVVELRLLSAMIGSFGLPLSLFWFAWTCTPSIHWIVPILSIIFFGWGMMLIFLAAATYLVDTYQYLTAASALAANGLLRYGFGAVFPLFTIQMYEGLKVGLATSVLGIISVVMMVVPSRSYLATVSVGAVFVILLSMRTGLYLQTEATQVRTSWQDLTTEEALERVRKESNFGYQYAAVDEQYDKDSFSWRDQEWLQNVWTVSDSDTGRGRRAETIRRLYGLRGDRDWVDHIEDLDDDGLPPLTKAVQRYIYNSQHPKNCSEKQFILMQNFPNDENFGLGATVFSVSMNLNMALRFDRVLLYDPKGGPGRHFIDPSSYDLCGKSMECFFEPLTSCTVDDLTPDNHIVLPATEILPQDLMTTPASSVPPVFAVALQKLYPLITPDAIKYWWRGQAASYIMRFNARTMAELRRKRMDKSLQHSVTSNGETVVEKSEVPFPMPAGSVSMHIRHGDKGIEMTLKPFKDYLDAAEKFLSHNPLGYHKIAFISTENADILEEAKRNVEADIAKYHVLEAKARTTSDWLWTWYWSKIPRANIGPEAQLETFGNRTDMTINWFLQLMMAIECDLMIGTRASGWNRLLNNLRCGWLAKCQQPFIDVGEDQDWVFYGI</sequence>
<feature type="transmembrane region" description="Helical" evidence="6">
    <location>
        <begin position="222"/>
        <end position="242"/>
    </location>
</feature>
<evidence type="ECO:0000256" key="6">
    <source>
        <dbReference type="SAM" id="Phobius"/>
    </source>
</evidence>
<evidence type="ECO:0000256" key="2">
    <source>
        <dbReference type="ARBA" id="ARBA00022692"/>
    </source>
</evidence>
<comment type="caution">
    <text evidence="7">The sequence shown here is derived from an EMBL/GenBank/DDBJ whole genome shotgun (WGS) entry which is preliminary data.</text>
</comment>
<feature type="transmembrane region" description="Helical" evidence="6">
    <location>
        <begin position="114"/>
        <end position="134"/>
    </location>
</feature>
<feature type="transmembrane region" description="Helical" evidence="6">
    <location>
        <begin position="191"/>
        <end position="216"/>
    </location>
</feature>
<name>A0AAD6ITR2_DREDA</name>
<gene>
    <name evidence="7" type="ORF">Dda_7643</name>
</gene>
<dbReference type="InterPro" id="IPR011701">
    <property type="entry name" value="MFS"/>
</dbReference>
<dbReference type="EMBL" id="JAQGDS010000010">
    <property type="protein sequence ID" value="KAJ6257854.1"/>
    <property type="molecule type" value="Genomic_DNA"/>
</dbReference>
<feature type="transmembrane region" description="Helical" evidence="6">
    <location>
        <begin position="292"/>
        <end position="319"/>
    </location>
</feature>
<feature type="transmembrane region" description="Helical" evidence="6">
    <location>
        <begin position="465"/>
        <end position="484"/>
    </location>
</feature>
<keyword evidence="2 6" id="KW-0812">Transmembrane</keyword>
<dbReference type="GO" id="GO:0005886">
    <property type="term" value="C:plasma membrane"/>
    <property type="evidence" value="ECO:0007669"/>
    <property type="project" value="TreeGrafter"/>
</dbReference>
<feature type="transmembrane region" description="Helical" evidence="6">
    <location>
        <begin position="489"/>
        <end position="511"/>
    </location>
</feature>
<feature type="compositionally biased region" description="Polar residues" evidence="5">
    <location>
        <begin position="24"/>
        <end position="33"/>
    </location>
</feature>
<dbReference type="Proteomes" id="UP001221413">
    <property type="component" value="Unassembled WGS sequence"/>
</dbReference>
<proteinExistence type="predicted"/>
<accession>A0AAD6ITR2</accession>
<dbReference type="Pfam" id="PF07690">
    <property type="entry name" value="MFS_1"/>
    <property type="match status" value="1"/>
</dbReference>
<feature type="transmembrane region" description="Helical" evidence="6">
    <location>
        <begin position="331"/>
        <end position="350"/>
    </location>
</feature>
<evidence type="ECO:0000256" key="1">
    <source>
        <dbReference type="ARBA" id="ARBA00004141"/>
    </source>
</evidence>
<dbReference type="SUPFAM" id="SSF103473">
    <property type="entry name" value="MFS general substrate transporter"/>
    <property type="match status" value="1"/>
</dbReference>
<dbReference type="PANTHER" id="PTHR23502">
    <property type="entry name" value="MAJOR FACILITATOR SUPERFAMILY"/>
    <property type="match status" value="1"/>
</dbReference>
<evidence type="ECO:0000256" key="3">
    <source>
        <dbReference type="ARBA" id="ARBA00022989"/>
    </source>
</evidence>
<feature type="transmembrane region" description="Helical" evidence="6">
    <location>
        <begin position="400"/>
        <end position="428"/>
    </location>
</feature>
<organism evidence="7 8">
    <name type="scientific">Drechslerella dactyloides</name>
    <name type="common">Nematode-trapping fungus</name>
    <name type="synonym">Arthrobotrys dactyloides</name>
    <dbReference type="NCBI Taxonomy" id="74499"/>
    <lineage>
        <taxon>Eukaryota</taxon>
        <taxon>Fungi</taxon>
        <taxon>Dikarya</taxon>
        <taxon>Ascomycota</taxon>
        <taxon>Pezizomycotina</taxon>
        <taxon>Orbiliomycetes</taxon>
        <taxon>Orbiliales</taxon>
        <taxon>Orbiliaceae</taxon>
        <taxon>Drechslerella</taxon>
    </lineage>
</organism>
<keyword evidence="8" id="KW-1185">Reference proteome</keyword>
<feature type="region of interest" description="Disordered" evidence="5">
    <location>
        <begin position="1"/>
        <end position="68"/>
    </location>
</feature>
<dbReference type="CDD" id="cd17323">
    <property type="entry name" value="MFS_Tpo1_MDR_like"/>
    <property type="match status" value="1"/>
</dbReference>
<protein>
    <recommendedName>
        <fullName evidence="9">Major facilitator superfamily (MFS) profile domain-containing protein</fullName>
    </recommendedName>
</protein>
<dbReference type="GO" id="GO:0000297">
    <property type="term" value="F:spermine transmembrane transporter activity"/>
    <property type="evidence" value="ECO:0007669"/>
    <property type="project" value="TreeGrafter"/>
</dbReference>
<evidence type="ECO:0000256" key="5">
    <source>
        <dbReference type="SAM" id="MobiDB-lite"/>
    </source>
</evidence>
<dbReference type="Gene3D" id="1.20.1250.20">
    <property type="entry name" value="MFS general substrate transporter like domains"/>
    <property type="match status" value="1"/>
</dbReference>
<evidence type="ECO:0000313" key="8">
    <source>
        <dbReference type="Proteomes" id="UP001221413"/>
    </source>
</evidence>
<dbReference type="PANTHER" id="PTHR23502:SF182">
    <property type="entry name" value="POLYAMINE TRANSPORTER, PUTATIVE-RELATED"/>
    <property type="match status" value="1"/>
</dbReference>
<dbReference type="GO" id="GO:0015606">
    <property type="term" value="F:spermidine transmembrane transporter activity"/>
    <property type="evidence" value="ECO:0007669"/>
    <property type="project" value="TreeGrafter"/>
</dbReference>
<feature type="transmembrane region" description="Helical" evidence="6">
    <location>
        <begin position="371"/>
        <end position="394"/>
    </location>
</feature>
<dbReference type="InterPro" id="IPR036259">
    <property type="entry name" value="MFS_trans_sf"/>
</dbReference>
<feature type="transmembrane region" description="Helical" evidence="6">
    <location>
        <begin position="83"/>
        <end position="102"/>
    </location>
</feature>
<feature type="transmembrane region" description="Helical" evidence="6">
    <location>
        <begin position="440"/>
        <end position="459"/>
    </location>
</feature>
<dbReference type="AlphaFoldDB" id="A0AAD6ITR2"/>
<feature type="compositionally biased region" description="Basic and acidic residues" evidence="5">
    <location>
        <begin position="1"/>
        <end position="10"/>
    </location>
</feature>
<reference evidence="7" key="1">
    <citation type="submission" date="2023-01" db="EMBL/GenBank/DDBJ databases">
        <title>The chitinases involved in constricting ring structure development in the nematode-trapping fungus Drechslerella dactyloides.</title>
        <authorList>
            <person name="Wang R."/>
            <person name="Zhang L."/>
            <person name="Tang P."/>
            <person name="Li S."/>
            <person name="Liang L."/>
        </authorList>
    </citation>
    <scope>NUCLEOTIDE SEQUENCE</scope>
    <source>
        <strain evidence="7">YMF1.00031</strain>
    </source>
</reference>
<evidence type="ECO:0008006" key="9">
    <source>
        <dbReference type="Google" id="ProtNLM"/>
    </source>
</evidence>
<evidence type="ECO:0000256" key="4">
    <source>
        <dbReference type="ARBA" id="ARBA00023136"/>
    </source>
</evidence>
<keyword evidence="3 6" id="KW-1133">Transmembrane helix</keyword>
<feature type="transmembrane region" description="Helical" evidence="6">
    <location>
        <begin position="146"/>
        <end position="179"/>
    </location>
</feature>
<keyword evidence="4 6" id="KW-0472">Membrane</keyword>
<evidence type="ECO:0000313" key="7">
    <source>
        <dbReference type="EMBL" id="KAJ6257854.1"/>
    </source>
</evidence>